<dbReference type="EMBL" id="GL883238">
    <property type="protein sequence ID" value="EGF97414.1"/>
    <property type="molecule type" value="Genomic_DNA"/>
</dbReference>
<dbReference type="VEuPathDB" id="FungiDB:MELLADRAFT_114362"/>
<feature type="compositionally biased region" description="Polar residues" evidence="2">
    <location>
        <begin position="311"/>
        <end position="331"/>
    </location>
</feature>
<reference evidence="4" key="1">
    <citation type="journal article" date="2011" name="Proc. Natl. Acad. Sci. U.S.A.">
        <title>Obligate biotrophy features unraveled by the genomic analysis of rust fungi.</title>
        <authorList>
            <person name="Duplessis S."/>
            <person name="Cuomo C.A."/>
            <person name="Lin Y.-C."/>
            <person name="Aerts A."/>
            <person name="Tisserant E."/>
            <person name="Veneault-Fourrey C."/>
            <person name="Joly D.L."/>
            <person name="Hacquard S."/>
            <person name="Amselem J."/>
            <person name="Cantarel B.L."/>
            <person name="Chiu R."/>
            <person name="Coutinho P.M."/>
            <person name="Feau N."/>
            <person name="Field M."/>
            <person name="Frey P."/>
            <person name="Gelhaye E."/>
            <person name="Goldberg J."/>
            <person name="Grabherr M.G."/>
            <person name="Kodira C.D."/>
            <person name="Kohler A."/>
            <person name="Kuees U."/>
            <person name="Lindquist E.A."/>
            <person name="Lucas S.M."/>
            <person name="Mago R."/>
            <person name="Mauceli E."/>
            <person name="Morin E."/>
            <person name="Murat C."/>
            <person name="Pangilinan J.L."/>
            <person name="Park R."/>
            <person name="Pearson M."/>
            <person name="Quesneville H."/>
            <person name="Rouhier N."/>
            <person name="Sakthikumar S."/>
            <person name="Salamov A.A."/>
            <person name="Schmutz J."/>
            <person name="Selles B."/>
            <person name="Shapiro H."/>
            <person name="Tanguay P."/>
            <person name="Tuskan G.A."/>
            <person name="Henrissat B."/>
            <person name="Van de Peer Y."/>
            <person name="Rouze P."/>
            <person name="Ellis J.G."/>
            <person name="Dodds P.N."/>
            <person name="Schein J.E."/>
            <person name="Zhong S."/>
            <person name="Hamelin R.C."/>
            <person name="Grigoriev I.V."/>
            <person name="Szabo L.J."/>
            <person name="Martin F."/>
        </authorList>
    </citation>
    <scope>NUCLEOTIDE SEQUENCE [LARGE SCALE GENOMIC DNA]</scope>
    <source>
        <strain evidence="4">98AG31 / pathotype 3-4-7</strain>
    </source>
</reference>
<evidence type="ECO:0000313" key="4">
    <source>
        <dbReference type="Proteomes" id="UP000001072"/>
    </source>
</evidence>
<feature type="compositionally biased region" description="Basic residues" evidence="2">
    <location>
        <begin position="12"/>
        <end position="26"/>
    </location>
</feature>
<dbReference type="KEGG" id="mlr:MELLADRAFT_114362"/>
<feature type="compositionally biased region" description="Polar residues" evidence="2">
    <location>
        <begin position="49"/>
        <end position="63"/>
    </location>
</feature>
<feature type="region of interest" description="Disordered" evidence="2">
    <location>
        <begin position="193"/>
        <end position="343"/>
    </location>
</feature>
<proteinExistence type="predicted"/>
<dbReference type="Proteomes" id="UP000001072">
    <property type="component" value="Unassembled WGS sequence"/>
</dbReference>
<feature type="region of interest" description="Disordered" evidence="2">
    <location>
        <begin position="1"/>
        <end position="63"/>
    </location>
</feature>
<name>F4SD65_MELLP</name>
<gene>
    <name evidence="3" type="ORF">MELLADRAFT_114362</name>
</gene>
<accession>F4SD65</accession>
<sequence>MSSKANSTSSRRSVRQIKNPHKHRRIGGAAMSPEPMERKKTRKRKNETDLQTDANQTTSGTIKTSLEDLGVSVGANTTRERLLELLDSRSKTKRPRLSGDRRRIGSKKVDEGKKAGFLSSTNNQVAASGSTIDFSIYHTSDLKDMLQKVGMDTNGLDKNGLIQSCKTHSELTDMMLQAVLLPDFLVSIPPSASTIRQQPDAGPSRTVDPGEKFPSLERGRLTFPRPKPTILNPIVTSKDRKGKGKAPPLEDEDWTPENEVSSPSSEVDDCVRNISNTKTYKNLSSNPHESCSNTFNPNDTHPDPIFEGSFDRNQGTEDPSSSNPHQTLSQNRDPEDPNLASTVAKQTRTIARLNLNLTKTNARIEALESERDESEESGTRSGGRIAVSLIVGSQLYIVVINSNTPCVHQKCETVSCAVPHRMYREENWDVARKQKAADEVRRSTRMRHGRPSRLRIRGDDRPLSRIEAPEGLPVDCYSDEWLSTLSAVQRDQLHIHTVPVL</sequence>
<dbReference type="HOGENOM" id="CLU_544091_0_0_1"/>
<evidence type="ECO:0000256" key="2">
    <source>
        <dbReference type="SAM" id="MobiDB-lite"/>
    </source>
</evidence>
<feature type="compositionally biased region" description="Polar residues" evidence="2">
    <location>
        <begin position="273"/>
        <end position="299"/>
    </location>
</feature>
<dbReference type="GeneID" id="18925316"/>
<feature type="compositionally biased region" description="Basic and acidic residues" evidence="2">
    <location>
        <begin position="208"/>
        <end position="220"/>
    </location>
</feature>
<keyword evidence="1" id="KW-0175">Coiled coil</keyword>
<feature type="coiled-coil region" evidence="1">
    <location>
        <begin position="350"/>
        <end position="377"/>
    </location>
</feature>
<protein>
    <submittedName>
        <fullName evidence="3">Uncharacterized protein</fullName>
    </submittedName>
</protein>
<evidence type="ECO:0000313" key="3">
    <source>
        <dbReference type="EMBL" id="EGF97414.1"/>
    </source>
</evidence>
<feature type="compositionally biased region" description="Low complexity" evidence="2">
    <location>
        <begin position="1"/>
        <end position="11"/>
    </location>
</feature>
<evidence type="ECO:0000256" key="1">
    <source>
        <dbReference type="SAM" id="Coils"/>
    </source>
</evidence>
<organism evidence="4">
    <name type="scientific">Melampsora larici-populina (strain 98AG31 / pathotype 3-4-7)</name>
    <name type="common">Poplar leaf rust fungus</name>
    <dbReference type="NCBI Taxonomy" id="747676"/>
    <lineage>
        <taxon>Eukaryota</taxon>
        <taxon>Fungi</taxon>
        <taxon>Dikarya</taxon>
        <taxon>Basidiomycota</taxon>
        <taxon>Pucciniomycotina</taxon>
        <taxon>Pucciniomycetes</taxon>
        <taxon>Pucciniales</taxon>
        <taxon>Melampsoraceae</taxon>
        <taxon>Melampsora</taxon>
    </lineage>
</organism>
<dbReference type="RefSeq" id="XP_007419316.1">
    <property type="nucleotide sequence ID" value="XM_007419254.1"/>
</dbReference>
<keyword evidence="4" id="KW-1185">Reference proteome</keyword>
<dbReference type="InParanoid" id="F4SD65"/>
<dbReference type="AlphaFoldDB" id="F4SD65"/>